<protein>
    <submittedName>
        <fullName evidence="1">Uncharacterized protein YidB (DUF937 family)</fullName>
    </submittedName>
</protein>
<name>A0ABU1JIA4_9PROT</name>
<organism evidence="1 2">
    <name type="scientific">Inquilinus ginsengisoli</name>
    <dbReference type="NCBI Taxonomy" id="363840"/>
    <lineage>
        <taxon>Bacteria</taxon>
        <taxon>Pseudomonadati</taxon>
        <taxon>Pseudomonadota</taxon>
        <taxon>Alphaproteobacteria</taxon>
        <taxon>Rhodospirillales</taxon>
        <taxon>Rhodospirillaceae</taxon>
        <taxon>Inquilinus</taxon>
    </lineage>
</organism>
<reference evidence="1 2" key="1">
    <citation type="submission" date="2023-07" db="EMBL/GenBank/DDBJ databases">
        <title>Sorghum-associated microbial communities from plants grown in Nebraska, USA.</title>
        <authorList>
            <person name="Schachtman D."/>
        </authorList>
    </citation>
    <scope>NUCLEOTIDE SEQUENCE [LARGE SCALE GENOMIC DNA]</scope>
    <source>
        <strain evidence="1 2">584</strain>
    </source>
</reference>
<dbReference type="InterPro" id="IPR045372">
    <property type="entry name" value="YidB"/>
</dbReference>
<proteinExistence type="predicted"/>
<dbReference type="InterPro" id="IPR027405">
    <property type="entry name" value="YidB-like"/>
</dbReference>
<sequence length="120" mass="11901">MSLFDNIKGAFGDLVAREAPEGIPALLSNALTQAGGMQGILAKLQAGGLGSQVSSWVGTGGNLPISGAQIQAALGDQHVQQIAASLGIPADKVLAFLSQHLPAAVDHATPNGTLPPAATA</sequence>
<dbReference type="Gene3D" id="1.10.10.690">
    <property type="entry name" value="YidB-like"/>
    <property type="match status" value="1"/>
</dbReference>
<evidence type="ECO:0000313" key="1">
    <source>
        <dbReference type="EMBL" id="MDR6288340.1"/>
    </source>
</evidence>
<dbReference type="Pfam" id="PF20159">
    <property type="entry name" value="YidB"/>
    <property type="match status" value="1"/>
</dbReference>
<dbReference type="Proteomes" id="UP001262410">
    <property type="component" value="Unassembled WGS sequence"/>
</dbReference>
<comment type="caution">
    <text evidence="1">The sequence shown here is derived from an EMBL/GenBank/DDBJ whole genome shotgun (WGS) entry which is preliminary data.</text>
</comment>
<keyword evidence="2" id="KW-1185">Reference proteome</keyword>
<dbReference type="SUPFAM" id="SSF140804">
    <property type="entry name" value="YidB-like"/>
    <property type="match status" value="1"/>
</dbReference>
<evidence type="ECO:0000313" key="2">
    <source>
        <dbReference type="Proteomes" id="UP001262410"/>
    </source>
</evidence>
<dbReference type="EMBL" id="JAVDPW010000002">
    <property type="protein sequence ID" value="MDR6288340.1"/>
    <property type="molecule type" value="Genomic_DNA"/>
</dbReference>
<gene>
    <name evidence="1" type="ORF">E9232_000847</name>
</gene>
<dbReference type="RefSeq" id="WP_309792328.1">
    <property type="nucleotide sequence ID" value="NZ_JAVDPW010000002.1"/>
</dbReference>
<accession>A0ABU1JIA4</accession>